<organism evidence="1 2">
    <name type="scientific">Stylosanthes scabra</name>
    <dbReference type="NCBI Taxonomy" id="79078"/>
    <lineage>
        <taxon>Eukaryota</taxon>
        <taxon>Viridiplantae</taxon>
        <taxon>Streptophyta</taxon>
        <taxon>Embryophyta</taxon>
        <taxon>Tracheophyta</taxon>
        <taxon>Spermatophyta</taxon>
        <taxon>Magnoliopsida</taxon>
        <taxon>eudicotyledons</taxon>
        <taxon>Gunneridae</taxon>
        <taxon>Pentapetalae</taxon>
        <taxon>rosids</taxon>
        <taxon>fabids</taxon>
        <taxon>Fabales</taxon>
        <taxon>Fabaceae</taxon>
        <taxon>Papilionoideae</taxon>
        <taxon>50 kb inversion clade</taxon>
        <taxon>dalbergioids sensu lato</taxon>
        <taxon>Dalbergieae</taxon>
        <taxon>Pterocarpus clade</taxon>
        <taxon>Stylosanthes</taxon>
    </lineage>
</organism>
<gene>
    <name evidence="1" type="ORF">PIB30_063266</name>
</gene>
<feature type="non-terminal residue" evidence="1">
    <location>
        <position position="167"/>
    </location>
</feature>
<dbReference type="EMBL" id="JASCZI010061015">
    <property type="protein sequence ID" value="MED6137246.1"/>
    <property type="molecule type" value="Genomic_DNA"/>
</dbReference>
<name>A0ABU6SM95_9FABA</name>
<evidence type="ECO:0000313" key="1">
    <source>
        <dbReference type="EMBL" id="MED6137246.1"/>
    </source>
</evidence>
<proteinExistence type="predicted"/>
<evidence type="ECO:0000313" key="2">
    <source>
        <dbReference type="Proteomes" id="UP001341840"/>
    </source>
</evidence>
<comment type="caution">
    <text evidence="1">The sequence shown here is derived from an EMBL/GenBank/DDBJ whole genome shotgun (WGS) entry which is preliminary data.</text>
</comment>
<sequence>MFRFVVIDETAQLKECESAIPLQLPGLQHAVLIVRRENGASFESSGPVMFAHTCVDTLVELKQLILSHLGPAGSREIGHLAYCFQVITADNRLEYRPSWISEDNVWMTFKVHKRVMDGKVMEFFAEVRHVGSSSRFRLLGPLTDPASSHVLALEDVAMQDYNSGEDS</sequence>
<protein>
    <submittedName>
        <fullName evidence="1">Uncharacterized protein</fullName>
    </submittedName>
</protein>
<keyword evidence="2" id="KW-1185">Reference proteome</keyword>
<accession>A0ABU6SM95</accession>
<dbReference type="Proteomes" id="UP001341840">
    <property type="component" value="Unassembled WGS sequence"/>
</dbReference>
<reference evidence="1 2" key="1">
    <citation type="journal article" date="2023" name="Plants (Basel)">
        <title>Bridging the Gap: Combining Genomics and Transcriptomics Approaches to Understand Stylosanthes scabra, an Orphan Legume from the Brazilian Caatinga.</title>
        <authorList>
            <person name="Ferreira-Neto J.R.C."/>
            <person name="da Silva M.D."/>
            <person name="Binneck E."/>
            <person name="de Melo N.F."/>
            <person name="da Silva R.H."/>
            <person name="de Melo A.L.T.M."/>
            <person name="Pandolfi V."/>
            <person name="Bustamante F.O."/>
            <person name="Brasileiro-Vidal A.C."/>
            <person name="Benko-Iseppon A.M."/>
        </authorList>
    </citation>
    <scope>NUCLEOTIDE SEQUENCE [LARGE SCALE GENOMIC DNA]</scope>
    <source>
        <tissue evidence="1">Leaves</tissue>
    </source>
</reference>